<comment type="subcellular location">
    <subcellularLocation>
        <location evidence="1">Preautophagosomal structure</location>
    </subcellularLocation>
</comment>
<dbReference type="GO" id="GO:0006914">
    <property type="term" value="P:autophagy"/>
    <property type="evidence" value="ECO:0007669"/>
    <property type="project" value="InterPro"/>
</dbReference>
<dbReference type="EMBL" id="JAXIOK010000016">
    <property type="protein sequence ID" value="KAK4752867.1"/>
    <property type="molecule type" value="Genomic_DNA"/>
</dbReference>
<dbReference type="GO" id="GO:0042594">
    <property type="term" value="P:response to starvation"/>
    <property type="evidence" value="ECO:0007669"/>
    <property type="project" value="TreeGrafter"/>
</dbReference>
<sequence length="882" mass="96716">MIIEELGEPLLCLGFWVFGVWVSWVLRIMGNNEMPKSQGSSRVNGFIPSSFRAISSYLRIVSSGASTVARSAASMASSIVDRDDNNACDQPMKVLWAGFDNLKVDGGIGRRVLLIGYRSGFQVWDVEEANNVWTVVSRHDGPVSFMQMVPNPILSQKGEDNFVESRPLLVVCADNSGSTNNFQDGFTTHANGKLPSIHNNQGNTTFFPTIIRFYSLRSQIYIHVLKFQSVIYSVRCSSRVVAISQATQIHCLDATTLQRTYTLVTNPVYSDSLNPGRNLGYGPLAVGPRWVAYSGTAVPDSHTGRVIPKCLTTSLSFSGLPSNGSLVAHYAIESSKQLAAGIVTLGDRGYKKLSRYYSELLPDNSALRSGDSRWKVINGQVQDGNDVGMVIVRDIVSKSVIVQFRAHKSPISALCFDPSGTLLVTASIQGHNINVFKIMPGSLEADKSYMHLYQLQRGLTNAVIQDISFSDDSRLIMISSSRGTSHLFSINPRGGPINFQSPTTGFSAQNNVFGGGRAAANLAANPEPQISNQNCLCAEGSPITLSALSRIRNGNSGWKETVSGAAAVATGRLNSSGAIASVFHDFKGSKNFDPNSPREKIDLLVFSPSGSMIQYTVRTPSGSLHPVTRMVDNRYDSITDSDGKLMVEATQKWNVCQKQNFREQEEFLDVYGENNGNLDSNKIFPAGIIKGNAFFHGARDHTSKFKSTDYEHHLYISEAELQMHPLQVPLWAKTGIYFQPMSVEGINLDVENNLGGEVQIERIPTCTVEANSKDLIPVFYYLDAAKNQVRISELEKAKVSSKTSHQNDLEGAAFDSHLMLLGGFKNVGFVNNMTMMSLEPQLNTAVNNRGKSKSEVPLKTVNSNEEDLGIQVHFEEKDEEFD</sequence>
<dbReference type="GO" id="GO:0000407">
    <property type="term" value="C:phagophore assembly site"/>
    <property type="evidence" value="ECO:0007669"/>
    <property type="project" value="UniProtKB-SubCell"/>
</dbReference>
<dbReference type="PANTHER" id="PTHR13268:SF7">
    <property type="entry name" value="AUTOPHAGY-RELATED PROTEIN 18F"/>
    <property type="match status" value="1"/>
</dbReference>
<dbReference type="InterPro" id="IPR015943">
    <property type="entry name" value="WD40/YVTN_repeat-like_dom_sf"/>
</dbReference>
<organism evidence="4 5">
    <name type="scientific">Trapa incisa</name>
    <dbReference type="NCBI Taxonomy" id="236973"/>
    <lineage>
        <taxon>Eukaryota</taxon>
        <taxon>Viridiplantae</taxon>
        <taxon>Streptophyta</taxon>
        <taxon>Embryophyta</taxon>
        <taxon>Tracheophyta</taxon>
        <taxon>Spermatophyta</taxon>
        <taxon>Magnoliopsida</taxon>
        <taxon>eudicotyledons</taxon>
        <taxon>Gunneridae</taxon>
        <taxon>Pentapetalae</taxon>
        <taxon>rosids</taxon>
        <taxon>malvids</taxon>
        <taxon>Myrtales</taxon>
        <taxon>Lythraceae</taxon>
        <taxon>Trapa</taxon>
    </lineage>
</organism>
<name>A0AAN7PQT0_9MYRT</name>
<proteinExistence type="predicted"/>
<protein>
    <recommendedName>
        <fullName evidence="6">BCAS3 domain-containing protein</fullName>
    </recommendedName>
</protein>
<dbReference type="Proteomes" id="UP001345219">
    <property type="component" value="Chromosome 16"/>
</dbReference>
<dbReference type="InterPro" id="IPR045142">
    <property type="entry name" value="BCAS3-like"/>
</dbReference>
<dbReference type="Pfam" id="PF21034">
    <property type="entry name" value="BCAS3_WD40"/>
    <property type="match status" value="2"/>
</dbReference>
<dbReference type="SUPFAM" id="SSF50978">
    <property type="entry name" value="WD40 repeat-like"/>
    <property type="match status" value="1"/>
</dbReference>
<evidence type="ECO:0000313" key="4">
    <source>
        <dbReference type="EMBL" id="KAK4752867.1"/>
    </source>
</evidence>
<evidence type="ECO:0008006" key="6">
    <source>
        <dbReference type="Google" id="ProtNLM"/>
    </source>
</evidence>
<feature type="domain" description="BCAS3" evidence="2">
    <location>
        <begin position="636"/>
        <end position="779"/>
    </location>
</feature>
<evidence type="ECO:0000259" key="2">
    <source>
        <dbReference type="Pfam" id="PF12490"/>
    </source>
</evidence>
<accession>A0AAN7PQT0</accession>
<reference evidence="4 5" key="1">
    <citation type="journal article" date="2023" name="Hortic Res">
        <title>Pangenome of water caltrop reveals structural variations and asymmetric subgenome divergence after allopolyploidization.</title>
        <authorList>
            <person name="Zhang X."/>
            <person name="Chen Y."/>
            <person name="Wang L."/>
            <person name="Yuan Y."/>
            <person name="Fang M."/>
            <person name="Shi L."/>
            <person name="Lu R."/>
            <person name="Comes H.P."/>
            <person name="Ma Y."/>
            <person name="Chen Y."/>
            <person name="Huang G."/>
            <person name="Zhou Y."/>
            <person name="Zheng Z."/>
            <person name="Qiu Y."/>
        </authorList>
    </citation>
    <scope>NUCLEOTIDE SEQUENCE [LARGE SCALE GENOMIC DNA]</scope>
    <source>
        <tissue evidence="4">Roots</tissue>
    </source>
</reference>
<gene>
    <name evidence="4" type="ORF">SAY87_021665</name>
</gene>
<dbReference type="PANTHER" id="PTHR13268">
    <property type="entry name" value="BREAST CARCINOMA AMPLIFIED SEQUENCE 3"/>
    <property type="match status" value="1"/>
</dbReference>
<dbReference type="SMART" id="SM00320">
    <property type="entry name" value="WD40"/>
    <property type="match status" value="2"/>
</dbReference>
<dbReference type="InterPro" id="IPR022175">
    <property type="entry name" value="BCAS3_dom"/>
</dbReference>
<evidence type="ECO:0000259" key="3">
    <source>
        <dbReference type="Pfam" id="PF21034"/>
    </source>
</evidence>
<dbReference type="InterPro" id="IPR036322">
    <property type="entry name" value="WD40_repeat_dom_sf"/>
</dbReference>
<comment type="caution">
    <text evidence="4">The sequence shown here is derived from an EMBL/GenBank/DDBJ whole genome shotgun (WGS) entry which is preliminary data.</text>
</comment>
<evidence type="ECO:0000313" key="5">
    <source>
        <dbReference type="Proteomes" id="UP001345219"/>
    </source>
</evidence>
<evidence type="ECO:0000256" key="1">
    <source>
        <dbReference type="ARBA" id="ARBA00004329"/>
    </source>
</evidence>
<dbReference type="Gene3D" id="2.130.10.10">
    <property type="entry name" value="YVTN repeat-like/Quinoprotein amine dehydrogenase"/>
    <property type="match status" value="1"/>
</dbReference>
<feature type="domain" description="BCAS3 WD40" evidence="3">
    <location>
        <begin position="102"/>
        <end position="176"/>
    </location>
</feature>
<dbReference type="InterPro" id="IPR048382">
    <property type="entry name" value="BCAS3_WD40"/>
</dbReference>
<feature type="domain" description="BCAS3 WD40" evidence="3">
    <location>
        <begin position="209"/>
        <end position="496"/>
    </location>
</feature>
<dbReference type="AlphaFoldDB" id="A0AAN7PQT0"/>
<dbReference type="InterPro" id="IPR001680">
    <property type="entry name" value="WD40_rpt"/>
</dbReference>
<keyword evidence="5" id="KW-1185">Reference proteome</keyword>
<dbReference type="Pfam" id="PF12490">
    <property type="entry name" value="BCAS3"/>
    <property type="match status" value="1"/>
</dbReference>